<feature type="compositionally biased region" description="Acidic residues" evidence="14">
    <location>
        <begin position="402"/>
        <end position="425"/>
    </location>
</feature>
<comment type="similarity">
    <text evidence="3">Belongs to the peptidase M67A family. CSN5 subfamily.</text>
</comment>
<dbReference type="PROSITE" id="PS50249">
    <property type="entry name" value="MPN"/>
    <property type="match status" value="1"/>
</dbReference>
<feature type="region of interest" description="Disordered" evidence="14">
    <location>
        <begin position="1"/>
        <end position="53"/>
    </location>
</feature>
<protein>
    <recommendedName>
        <fullName evidence="5">COP9 signalosome complex subunit 5</fullName>
    </recommendedName>
</protein>
<evidence type="ECO:0000256" key="10">
    <source>
        <dbReference type="ARBA" id="ARBA00022801"/>
    </source>
</evidence>
<keyword evidence="11" id="KW-0862">Zinc</keyword>
<dbReference type="InterPro" id="IPR037518">
    <property type="entry name" value="MPN"/>
</dbReference>
<evidence type="ECO:0000256" key="1">
    <source>
        <dbReference type="ARBA" id="ARBA00004123"/>
    </source>
</evidence>
<dbReference type="SUPFAM" id="SSF102712">
    <property type="entry name" value="JAB1/MPN domain"/>
    <property type="match status" value="1"/>
</dbReference>
<organism evidence="16 17">
    <name type="scientific">Candida theae</name>
    <dbReference type="NCBI Taxonomy" id="1198502"/>
    <lineage>
        <taxon>Eukaryota</taxon>
        <taxon>Fungi</taxon>
        <taxon>Dikarya</taxon>
        <taxon>Ascomycota</taxon>
        <taxon>Saccharomycotina</taxon>
        <taxon>Pichiomycetes</taxon>
        <taxon>Debaryomycetaceae</taxon>
        <taxon>Candida/Lodderomyces clade</taxon>
        <taxon>Candida</taxon>
    </lineage>
</organism>
<name>A0AAD5BJC4_9ASCO</name>
<evidence type="ECO:0000256" key="4">
    <source>
        <dbReference type="ARBA" id="ARBA00011098"/>
    </source>
</evidence>
<feature type="compositionally biased region" description="Polar residues" evidence="14">
    <location>
        <begin position="34"/>
        <end position="45"/>
    </location>
</feature>
<evidence type="ECO:0000259" key="15">
    <source>
        <dbReference type="PROSITE" id="PS50249"/>
    </source>
</evidence>
<dbReference type="InterPro" id="IPR050242">
    <property type="entry name" value="JAMM_MPN+_peptidase_M67A"/>
</dbReference>
<keyword evidence="12" id="KW-0482">Metalloprotease</keyword>
<keyword evidence="7" id="KW-0645">Protease</keyword>
<keyword evidence="6" id="KW-0963">Cytoplasm</keyword>
<feature type="domain" description="MPN" evidence="15">
    <location>
        <begin position="83"/>
        <end position="225"/>
    </location>
</feature>
<evidence type="ECO:0000256" key="8">
    <source>
        <dbReference type="ARBA" id="ARBA00022723"/>
    </source>
</evidence>
<proteinExistence type="inferred from homology"/>
<dbReference type="Gene3D" id="3.40.140.10">
    <property type="entry name" value="Cytidine Deaminase, domain 2"/>
    <property type="match status" value="1"/>
</dbReference>
<keyword evidence="10" id="KW-0378">Hydrolase</keyword>
<feature type="compositionally biased region" description="Basic and acidic residues" evidence="14">
    <location>
        <begin position="460"/>
        <end position="475"/>
    </location>
</feature>
<evidence type="ECO:0000256" key="3">
    <source>
        <dbReference type="ARBA" id="ARBA00006008"/>
    </source>
</evidence>
<dbReference type="CDD" id="cd08069">
    <property type="entry name" value="MPN_RPN11_CSN5"/>
    <property type="match status" value="1"/>
</dbReference>
<feature type="compositionally biased region" description="Acidic residues" evidence="14">
    <location>
        <begin position="383"/>
        <end position="392"/>
    </location>
</feature>
<sequence>MSVYSELAQYLDSNPSKDPKSTGTDAAKDISRRVGTSTQGSTRQGNDSHGKSVADQLYELPAIDRKISHSKPWKTDSKYFNKCKISALALMKMTTHAQSGGSIEIMGMLVGKIVDRAIVVMDTYRLPVEGTETRVNAQGEAYEYMVQYLELNQKISDGVKPRQENIVGWYHSHPGYGCWLSGIDVSTQELNQNFQDPYLAIVVDPVRTLKSGKVDIGAFRTLPAGFTEGGETNDGASRARLSNLPKSKRKEFGSHAGRYYSLEVETFANENDEEMLKLMRRQDTDDYDGWMKKLSVDDAETIKAVQEDSALSSLQYLDNFEFIDGGDDIDSLRNVVKRLEALKSTPGEGPASSFLKKIINANKSVVEGSKLRGMSRHRHVSYEDEDVLDESDLERVYTGEDKLEDETEGEDWDDDDEDVGNDAEMQDERQQAAQGAAQEVAQESAQVAAQDVAEENTQDVARDDIENTDLNDKLEQATTTVTNEPLELRSVETATPTVSGEAESLYQGTDKPPSSNPLSSPIKRSFRKKIRTRKDDLSDLLFDPSIAGTHHKLKRKQKPVSQPLGFTRYPEEYTRQVELLDLHRRVQQHQRWARDRLPGDQQGRYSMPPSMALDMREKNKSVIEASRALAAKNVCDLITMEAMERKKREAKGEAKGEES</sequence>
<keyword evidence="17" id="KW-1185">Reference proteome</keyword>
<dbReference type="SMART" id="SM00232">
    <property type="entry name" value="JAB_MPN"/>
    <property type="match status" value="1"/>
</dbReference>
<evidence type="ECO:0000256" key="6">
    <source>
        <dbReference type="ARBA" id="ARBA00022490"/>
    </source>
</evidence>
<comment type="subunit">
    <text evidence="4">Component of the COP9 signalosome (CSN) complex.</text>
</comment>
<dbReference type="FunFam" id="3.40.140.10:FF:000203">
    <property type="entry name" value="COP9 signalosome complex subunit 5"/>
    <property type="match status" value="1"/>
</dbReference>
<dbReference type="GO" id="GO:0046872">
    <property type="term" value="F:metal ion binding"/>
    <property type="evidence" value="ECO:0007669"/>
    <property type="project" value="UniProtKB-KW"/>
</dbReference>
<feature type="compositionally biased region" description="Basic and acidic residues" evidence="14">
    <location>
        <begin position="15"/>
        <end position="32"/>
    </location>
</feature>
<evidence type="ECO:0000256" key="11">
    <source>
        <dbReference type="ARBA" id="ARBA00022833"/>
    </source>
</evidence>
<keyword evidence="9" id="KW-0736">Signalosome</keyword>
<evidence type="ECO:0000256" key="2">
    <source>
        <dbReference type="ARBA" id="ARBA00004496"/>
    </source>
</evidence>
<evidence type="ECO:0000256" key="5">
    <source>
        <dbReference type="ARBA" id="ARBA00014880"/>
    </source>
</evidence>
<dbReference type="AlphaFoldDB" id="A0AAD5BJC4"/>
<evidence type="ECO:0000313" key="16">
    <source>
        <dbReference type="EMBL" id="KAI5968364.1"/>
    </source>
</evidence>
<dbReference type="Proteomes" id="UP001204833">
    <property type="component" value="Unassembled WGS sequence"/>
</dbReference>
<dbReference type="PANTHER" id="PTHR10410">
    <property type="entry name" value="EUKARYOTIC TRANSLATION INITIATION FACTOR 3 -RELATED"/>
    <property type="match status" value="1"/>
</dbReference>
<evidence type="ECO:0000256" key="14">
    <source>
        <dbReference type="SAM" id="MobiDB-lite"/>
    </source>
</evidence>
<feature type="compositionally biased region" description="Low complexity" evidence="14">
    <location>
        <begin position="431"/>
        <end position="451"/>
    </location>
</feature>
<evidence type="ECO:0000256" key="7">
    <source>
        <dbReference type="ARBA" id="ARBA00022670"/>
    </source>
</evidence>
<dbReference type="Pfam" id="PF01398">
    <property type="entry name" value="JAB"/>
    <property type="match status" value="1"/>
</dbReference>
<dbReference type="GO" id="GO:0006508">
    <property type="term" value="P:proteolysis"/>
    <property type="evidence" value="ECO:0007669"/>
    <property type="project" value="UniProtKB-KW"/>
</dbReference>
<keyword evidence="13" id="KW-0539">Nucleus</keyword>
<keyword evidence="8" id="KW-0479">Metal-binding</keyword>
<dbReference type="InterPro" id="IPR000555">
    <property type="entry name" value="JAMM/MPN+_dom"/>
</dbReference>
<comment type="caution">
    <text evidence="16">The sequence shown here is derived from an EMBL/GenBank/DDBJ whole genome shotgun (WGS) entry which is preliminary data.</text>
</comment>
<comment type="subcellular location">
    <subcellularLocation>
        <location evidence="2">Cytoplasm</location>
    </subcellularLocation>
    <subcellularLocation>
        <location evidence="1">Nucleus</location>
    </subcellularLocation>
</comment>
<feature type="region of interest" description="Disordered" evidence="14">
    <location>
        <begin position="382"/>
        <end position="521"/>
    </location>
</feature>
<evidence type="ECO:0000313" key="17">
    <source>
        <dbReference type="Proteomes" id="UP001204833"/>
    </source>
</evidence>
<dbReference type="GO" id="GO:0008237">
    <property type="term" value="F:metallopeptidase activity"/>
    <property type="evidence" value="ECO:0007669"/>
    <property type="project" value="UniProtKB-KW"/>
</dbReference>
<accession>A0AAD5BJC4</accession>
<dbReference type="RefSeq" id="XP_051611286.1">
    <property type="nucleotide sequence ID" value="XM_051751519.1"/>
</dbReference>
<dbReference type="GO" id="GO:0005737">
    <property type="term" value="C:cytoplasm"/>
    <property type="evidence" value="ECO:0007669"/>
    <property type="project" value="UniProtKB-SubCell"/>
</dbReference>
<dbReference type="GeneID" id="76148283"/>
<evidence type="ECO:0000256" key="9">
    <source>
        <dbReference type="ARBA" id="ARBA00022790"/>
    </source>
</evidence>
<evidence type="ECO:0000256" key="12">
    <source>
        <dbReference type="ARBA" id="ARBA00023049"/>
    </source>
</evidence>
<reference evidence="16 17" key="1">
    <citation type="journal article" date="2022" name="DNA Res.">
        <title>Genome analysis of five recently described species of the CUG-Ser clade uncovers Candida theae as a new hybrid lineage with pathogenic potential in the Candida parapsilosis species complex.</title>
        <authorList>
            <person name="Mixao V."/>
            <person name="Del Olmo V."/>
            <person name="Hegedusova E."/>
            <person name="Saus E."/>
            <person name="Pryszcz L."/>
            <person name="Cillingova A."/>
            <person name="Nosek J."/>
            <person name="Gabaldon T."/>
        </authorList>
    </citation>
    <scope>NUCLEOTIDE SEQUENCE [LARGE SCALE GENOMIC DNA]</scope>
    <source>
        <strain evidence="16 17">CBS 12239</strain>
    </source>
</reference>
<gene>
    <name evidence="16" type="ORF">KGF57_000223</name>
</gene>
<dbReference type="EMBL" id="JAIHNG010000014">
    <property type="protein sequence ID" value="KAI5968364.1"/>
    <property type="molecule type" value="Genomic_DNA"/>
</dbReference>
<evidence type="ECO:0000256" key="13">
    <source>
        <dbReference type="ARBA" id="ARBA00023242"/>
    </source>
</evidence>
<dbReference type="GO" id="GO:0008180">
    <property type="term" value="C:COP9 signalosome"/>
    <property type="evidence" value="ECO:0007669"/>
    <property type="project" value="UniProtKB-KW"/>
</dbReference>